<dbReference type="Gene3D" id="3.40.50.920">
    <property type="match status" value="1"/>
</dbReference>
<dbReference type="SUPFAM" id="SSF52922">
    <property type="entry name" value="TK C-terminal domain-like"/>
    <property type="match status" value="1"/>
</dbReference>
<reference evidence="6 8" key="2">
    <citation type="submission" date="2023-03" db="EMBL/GenBank/DDBJ databases">
        <title>Bacillus Genome Sequencing.</title>
        <authorList>
            <person name="Dunlap C."/>
        </authorList>
    </citation>
    <scope>NUCLEOTIDE SEQUENCE [LARGE SCALE GENOMIC DNA]</scope>
    <source>
        <strain evidence="6 8">NRS-38</strain>
    </source>
</reference>
<dbReference type="SMART" id="SM00861">
    <property type="entry name" value="Transket_pyr"/>
    <property type="match status" value="1"/>
</dbReference>
<dbReference type="RefSeq" id="WP_080861323.1">
    <property type="nucleotide sequence ID" value="NZ_JAGUQN010000030.1"/>
</dbReference>
<keyword evidence="7" id="KW-1185">Reference proteome</keyword>
<evidence type="ECO:0000313" key="5">
    <source>
        <dbReference type="EMBL" id="MDE8563703.1"/>
    </source>
</evidence>
<reference evidence="5 7" key="1">
    <citation type="submission" date="2023-01" db="EMBL/GenBank/DDBJ databases">
        <title>Genome-based reclassification of Anoxybacillus geothermalis as a later heterotypic synonym of Anoxybacillus rupiensis.</title>
        <authorList>
            <person name="Inan Bektas K."/>
            <person name="Canakci S."/>
            <person name="Belduz A.A."/>
            <person name="Guler H.H."/>
        </authorList>
    </citation>
    <scope>NUCLEOTIDE SEQUENCE [LARGE SCALE GENOMIC DNA]</scope>
    <source>
        <strain evidence="5 7">DSM 17127</strain>
    </source>
</reference>
<keyword evidence="3" id="KW-0786">Thiamine pyrophosphate</keyword>
<dbReference type="InterPro" id="IPR051157">
    <property type="entry name" value="PDH/Transketolase"/>
</dbReference>
<dbReference type="Pfam" id="PF02780">
    <property type="entry name" value="Transketolase_C"/>
    <property type="match status" value="1"/>
</dbReference>
<sequence>MSLKYWPLELEEKEMRQIYAETLLELAQKDPRVVALEADLMSSISTNKIQSFIPKQLINCGIMEAHMMGVAAGFSLTGKIPFVHTFAQFATRRAFDQLFVSCAYAQLNVKIIGSDAGVTAEHNGGTHMAFEDLGLVRLIPHATVYEVSDSTMFRALLKQIYQEYGIHYIRTIRKKATRLYTNGESFPKGKGKCLRQGRDVAIIASGIMVEEALKAAEQLANRGIEAMVIDMYSIKPIDQDLLIHAAQKTGLIVTAENHNVIGGLGSAVAETLMETYPVPVYRVGVREQFGQVGKMDELKEVYGLTAEQIVQTVMKKWPKE</sequence>
<dbReference type="EMBL" id="JAQOTG010000005">
    <property type="protein sequence ID" value="MDE8563703.1"/>
    <property type="molecule type" value="Genomic_DNA"/>
</dbReference>
<proteinExistence type="inferred from homology"/>
<dbReference type="PANTHER" id="PTHR43825:SF1">
    <property type="entry name" value="TRANSKETOLASE-LIKE PYRIMIDINE-BINDING DOMAIN-CONTAINING PROTEIN"/>
    <property type="match status" value="1"/>
</dbReference>
<dbReference type="PANTHER" id="PTHR43825">
    <property type="entry name" value="PYRUVATE DEHYDROGENASE E1 COMPONENT"/>
    <property type="match status" value="1"/>
</dbReference>
<dbReference type="InterPro" id="IPR009014">
    <property type="entry name" value="Transketo_C/PFOR_II"/>
</dbReference>
<dbReference type="InterPro" id="IPR005475">
    <property type="entry name" value="Transketolase-like_Pyr-bd"/>
</dbReference>
<dbReference type="Proteomes" id="UP001213979">
    <property type="component" value="Unassembled WGS sequence"/>
</dbReference>
<comment type="cofactor">
    <cofactor evidence="1">
        <name>thiamine diphosphate</name>
        <dbReference type="ChEBI" id="CHEBI:58937"/>
    </cofactor>
</comment>
<dbReference type="AlphaFoldDB" id="A0ABD5ITI8"/>
<protein>
    <submittedName>
        <fullName evidence="6">Transketolase family protein</fullName>
    </submittedName>
</protein>
<dbReference type="InterPro" id="IPR029061">
    <property type="entry name" value="THDP-binding"/>
</dbReference>
<comment type="caution">
    <text evidence="6">The sequence shown here is derived from an EMBL/GenBank/DDBJ whole genome shotgun (WGS) entry which is preliminary data.</text>
</comment>
<accession>A0ABD5ITI8</accession>
<dbReference type="Proteomes" id="UP001339962">
    <property type="component" value="Unassembled WGS sequence"/>
</dbReference>
<gene>
    <name evidence="6" type="ORF">P9850_05425</name>
    <name evidence="5" type="ORF">PNH38_07365</name>
</gene>
<comment type="similarity">
    <text evidence="2">Belongs to the transketolase family.</text>
</comment>
<dbReference type="Gene3D" id="3.40.50.970">
    <property type="match status" value="1"/>
</dbReference>
<name>A0ABD5ITI8_9BACL</name>
<dbReference type="SUPFAM" id="SSF52518">
    <property type="entry name" value="Thiamin diphosphate-binding fold (THDP-binding)"/>
    <property type="match status" value="1"/>
</dbReference>
<evidence type="ECO:0000259" key="4">
    <source>
        <dbReference type="SMART" id="SM00861"/>
    </source>
</evidence>
<dbReference type="Pfam" id="PF02779">
    <property type="entry name" value="Transket_pyr"/>
    <property type="match status" value="1"/>
</dbReference>
<dbReference type="FunFam" id="3.40.50.970:FF:000129">
    <property type="entry name" value="Transketolase"/>
    <property type="match status" value="1"/>
</dbReference>
<dbReference type="InterPro" id="IPR033248">
    <property type="entry name" value="Transketolase_C"/>
</dbReference>
<evidence type="ECO:0000313" key="8">
    <source>
        <dbReference type="Proteomes" id="UP001339962"/>
    </source>
</evidence>
<evidence type="ECO:0000256" key="1">
    <source>
        <dbReference type="ARBA" id="ARBA00001964"/>
    </source>
</evidence>
<feature type="domain" description="Transketolase-like pyrimidine-binding" evidence="4">
    <location>
        <begin position="13"/>
        <end position="179"/>
    </location>
</feature>
<dbReference type="CDD" id="cd07033">
    <property type="entry name" value="TPP_PYR_DXS_TK_like"/>
    <property type="match status" value="1"/>
</dbReference>
<evidence type="ECO:0000256" key="2">
    <source>
        <dbReference type="ARBA" id="ARBA00007131"/>
    </source>
</evidence>
<evidence type="ECO:0000313" key="7">
    <source>
        <dbReference type="Proteomes" id="UP001213979"/>
    </source>
</evidence>
<evidence type="ECO:0000313" key="6">
    <source>
        <dbReference type="EMBL" id="MED5051302.1"/>
    </source>
</evidence>
<organism evidence="6 8">
    <name type="scientific">Anoxybacteroides rupiense</name>
    <dbReference type="NCBI Taxonomy" id="311460"/>
    <lineage>
        <taxon>Bacteria</taxon>
        <taxon>Bacillati</taxon>
        <taxon>Bacillota</taxon>
        <taxon>Bacilli</taxon>
        <taxon>Bacillales</taxon>
        <taxon>Anoxybacillaceae</taxon>
        <taxon>Anoxybacteroides</taxon>
    </lineage>
</organism>
<dbReference type="EMBL" id="JARTLI010000005">
    <property type="protein sequence ID" value="MED5051302.1"/>
    <property type="molecule type" value="Genomic_DNA"/>
</dbReference>
<evidence type="ECO:0000256" key="3">
    <source>
        <dbReference type="ARBA" id="ARBA00023052"/>
    </source>
</evidence>